<keyword evidence="5" id="KW-0812">Transmembrane</keyword>
<evidence type="ECO:0000256" key="5">
    <source>
        <dbReference type="SAM" id="Phobius"/>
    </source>
</evidence>
<comment type="caution">
    <text evidence="7">The sequence shown here is derived from an EMBL/GenBank/DDBJ whole genome shotgun (WGS) entry which is preliminary data.</text>
</comment>
<accession>A0A1F4XTP7</accession>
<evidence type="ECO:0000256" key="3">
    <source>
        <dbReference type="ARBA" id="ARBA00022801"/>
    </source>
</evidence>
<keyword evidence="2" id="KW-0255">Endonuclease</keyword>
<feature type="region of interest" description="Disordered" evidence="4">
    <location>
        <begin position="287"/>
        <end position="308"/>
    </location>
</feature>
<feature type="compositionally biased region" description="Acidic residues" evidence="4">
    <location>
        <begin position="234"/>
        <end position="250"/>
    </location>
</feature>
<sequence>MLKHVIYGFFGLLAASVIALAIYVDKPSPSELPAFSEQNETTFVEDEFGQEASVAVAGSSSKLFKVSKVIDGDTISILKDGATETVRFIGVNAPETGQCYTAEATQKLKTLLASGSVSLELDTSQGERDKYDRLLAYVFTESGQNAARVLIEGGFAKEYTYSRAYKYQADFKAAQVSAQAGGKGLWAPGACAKPASAPTTPASAPAQMQTQPAPAAAAPVNTEAAKQQTPPKEEEPEEEPEEQDEEEEEPPPAPASSGSYTCSSNTYNCSDFSTHAEAQAVFDACGGVGNDVHKLDANKDGEACESLP</sequence>
<name>A0A1F4XTP7_9BACT</name>
<evidence type="ECO:0000256" key="1">
    <source>
        <dbReference type="ARBA" id="ARBA00022722"/>
    </source>
</evidence>
<dbReference type="Pfam" id="PF00565">
    <property type="entry name" value="SNase"/>
    <property type="match status" value="1"/>
</dbReference>
<keyword evidence="5" id="KW-1133">Transmembrane helix</keyword>
<dbReference type="PANTHER" id="PTHR12302:SF3">
    <property type="entry name" value="SERINE_THREONINE-PROTEIN KINASE 31"/>
    <property type="match status" value="1"/>
</dbReference>
<protein>
    <recommendedName>
        <fullName evidence="6">TNase-like domain-containing protein</fullName>
    </recommendedName>
</protein>
<evidence type="ECO:0000259" key="6">
    <source>
        <dbReference type="PROSITE" id="PS50830"/>
    </source>
</evidence>
<reference evidence="7 8" key="1">
    <citation type="journal article" date="2016" name="Nat. Commun.">
        <title>Thousands of microbial genomes shed light on interconnected biogeochemical processes in an aquifer system.</title>
        <authorList>
            <person name="Anantharaman K."/>
            <person name="Brown C.T."/>
            <person name="Hug L.A."/>
            <person name="Sharon I."/>
            <person name="Castelle C.J."/>
            <person name="Probst A.J."/>
            <person name="Thomas B.C."/>
            <person name="Singh A."/>
            <person name="Wilkins M.J."/>
            <person name="Karaoz U."/>
            <person name="Brodie E.L."/>
            <person name="Williams K.H."/>
            <person name="Hubbard S.S."/>
            <person name="Banfield J.F."/>
        </authorList>
    </citation>
    <scope>NUCLEOTIDE SEQUENCE [LARGE SCALE GENOMIC DNA]</scope>
</reference>
<dbReference type="AlphaFoldDB" id="A0A1F4XTP7"/>
<dbReference type="PROSITE" id="PS50830">
    <property type="entry name" value="TNASE_3"/>
    <property type="match status" value="1"/>
</dbReference>
<dbReference type="Gene3D" id="2.40.50.90">
    <property type="match status" value="1"/>
</dbReference>
<evidence type="ECO:0000313" key="8">
    <source>
        <dbReference type="Proteomes" id="UP000178091"/>
    </source>
</evidence>
<dbReference type="InterPro" id="IPR035437">
    <property type="entry name" value="SNase_OB-fold_sf"/>
</dbReference>
<proteinExistence type="predicted"/>
<evidence type="ECO:0000256" key="2">
    <source>
        <dbReference type="ARBA" id="ARBA00022759"/>
    </source>
</evidence>
<dbReference type="SMART" id="SM00318">
    <property type="entry name" value="SNc"/>
    <property type="match status" value="1"/>
</dbReference>
<dbReference type="Proteomes" id="UP000178091">
    <property type="component" value="Unassembled WGS sequence"/>
</dbReference>
<keyword evidence="1" id="KW-0540">Nuclease</keyword>
<evidence type="ECO:0000313" key="7">
    <source>
        <dbReference type="EMBL" id="OGC85092.1"/>
    </source>
</evidence>
<dbReference type="PANTHER" id="PTHR12302">
    <property type="entry name" value="EBNA2 BINDING PROTEIN P100"/>
    <property type="match status" value="1"/>
</dbReference>
<evidence type="ECO:0000256" key="4">
    <source>
        <dbReference type="SAM" id="MobiDB-lite"/>
    </source>
</evidence>
<dbReference type="GO" id="GO:0016787">
    <property type="term" value="F:hydrolase activity"/>
    <property type="evidence" value="ECO:0007669"/>
    <property type="project" value="UniProtKB-KW"/>
</dbReference>
<dbReference type="SUPFAM" id="SSF50199">
    <property type="entry name" value="Staphylococcal nuclease"/>
    <property type="match status" value="1"/>
</dbReference>
<gene>
    <name evidence="7" type="ORF">A3F55_03080</name>
</gene>
<feature type="transmembrane region" description="Helical" evidence="5">
    <location>
        <begin position="6"/>
        <end position="24"/>
    </location>
</feature>
<feature type="compositionally biased region" description="Basic and acidic residues" evidence="4">
    <location>
        <begin position="291"/>
        <end position="302"/>
    </location>
</feature>
<feature type="region of interest" description="Disordered" evidence="4">
    <location>
        <begin position="192"/>
        <end position="261"/>
    </location>
</feature>
<organism evidence="7 8">
    <name type="scientific">Candidatus Adlerbacteria bacterium RIFCSPHIGHO2_12_FULL_53_18</name>
    <dbReference type="NCBI Taxonomy" id="1797242"/>
    <lineage>
        <taxon>Bacteria</taxon>
        <taxon>Candidatus Adleribacteriota</taxon>
    </lineage>
</organism>
<feature type="domain" description="TNase-like" evidence="6">
    <location>
        <begin position="60"/>
        <end position="188"/>
    </location>
</feature>
<feature type="compositionally biased region" description="Low complexity" evidence="4">
    <location>
        <begin position="192"/>
        <end position="225"/>
    </location>
</feature>
<dbReference type="InterPro" id="IPR016071">
    <property type="entry name" value="Staphylococal_nuclease_OB-fold"/>
</dbReference>
<keyword evidence="5" id="KW-0472">Membrane</keyword>
<keyword evidence="3" id="KW-0378">Hydrolase</keyword>
<dbReference type="GO" id="GO:0004519">
    <property type="term" value="F:endonuclease activity"/>
    <property type="evidence" value="ECO:0007669"/>
    <property type="project" value="UniProtKB-KW"/>
</dbReference>
<dbReference type="EMBL" id="MEWW01000004">
    <property type="protein sequence ID" value="OGC85092.1"/>
    <property type="molecule type" value="Genomic_DNA"/>
</dbReference>